<reference evidence="2" key="1">
    <citation type="journal article" date="2020" name="Stud. Mycol.">
        <title>101 Dothideomycetes genomes: a test case for predicting lifestyles and emergence of pathogens.</title>
        <authorList>
            <person name="Haridas S."/>
            <person name="Albert R."/>
            <person name="Binder M."/>
            <person name="Bloem J."/>
            <person name="Labutti K."/>
            <person name="Salamov A."/>
            <person name="Andreopoulos B."/>
            <person name="Baker S."/>
            <person name="Barry K."/>
            <person name="Bills G."/>
            <person name="Bluhm B."/>
            <person name="Cannon C."/>
            <person name="Castanera R."/>
            <person name="Culley D."/>
            <person name="Daum C."/>
            <person name="Ezra D."/>
            <person name="Gonzalez J."/>
            <person name="Henrissat B."/>
            <person name="Kuo A."/>
            <person name="Liang C."/>
            <person name="Lipzen A."/>
            <person name="Lutzoni F."/>
            <person name="Magnuson J."/>
            <person name="Mondo S."/>
            <person name="Nolan M."/>
            <person name="Ohm R."/>
            <person name="Pangilinan J."/>
            <person name="Park H.-J."/>
            <person name="Ramirez L."/>
            <person name="Alfaro M."/>
            <person name="Sun H."/>
            <person name="Tritt A."/>
            <person name="Yoshinaga Y."/>
            <person name="Zwiers L.-H."/>
            <person name="Turgeon B."/>
            <person name="Goodwin S."/>
            <person name="Spatafora J."/>
            <person name="Crous P."/>
            <person name="Grigoriev I."/>
        </authorList>
    </citation>
    <scope>NUCLEOTIDE SEQUENCE</scope>
    <source>
        <strain evidence="2">CBS 269.34</strain>
    </source>
</reference>
<feature type="non-terminal residue" evidence="2">
    <location>
        <position position="1"/>
    </location>
</feature>
<name>A0A6A6RG35_9PEZI</name>
<dbReference type="EMBL" id="MU004181">
    <property type="protein sequence ID" value="KAF2502720.1"/>
    <property type="molecule type" value="Genomic_DNA"/>
</dbReference>
<feature type="compositionally biased region" description="Basic residues" evidence="1">
    <location>
        <begin position="1"/>
        <end position="10"/>
    </location>
</feature>
<evidence type="ECO:0000313" key="2">
    <source>
        <dbReference type="EMBL" id="KAF2502720.1"/>
    </source>
</evidence>
<protein>
    <submittedName>
        <fullName evidence="2">Uncharacterized protein</fullName>
    </submittedName>
</protein>
<feature type="region of interest" description="Disordered" evidence="1">
    <location>
        <begin position="121"/>
        <end position="145"/>
    </location>
</feature>
<evidence type="ECO:0000313" key="3">
    <source>
        <dbReference type="Proteomes" id="UP000799750"/>
    </source>
</evidence>
<feature type="region of interest" description="Disordered" evidence="1">
    <location>
        <begin position="1"/>
        <end position="27"/>
    </location>
</feature>
<proteinExistence type="predicted"/>
<keyword evidence="3" id="KW-1185">Reference proteome</keyword>
<sequence length="145" mass="15381">VLSSPRKRPPKLPLPTHDSHPPTLALLPRTSLHRNQHPAAHTPHAPCRVLALDTPPPLHQPLVTLLPPPRLYILPRTTPPALSLSLPHRGIQGQASRITRHDQGASDIDAALADADARRARGGAGGADAFGGAVYAGEGRLKREG</sequence>
<dbReference type="Proteomes" id="UP000799750">
    <property type="component" value="Unassembled WGS sequence"/>
</dbReference>
<accession>A0A6A6RG35</accession>
<evidence type="ECO:0000256" key="1">
    <source>
        <dbReference type="SAM" id="MobiDB-lite"/>
    </source>
</evidence>
<gene>
    <name evidence="2" type="ORF">BU16DRAFT_576661</name>
</gene>
<feature type="non-terminal residue" evidence="2">
    <location>
        <position position="145"/>
    </location>
</feature>
<organism evidence="2 3">
    <name type="scientific">Lophium mytilinum</name>
    <dbReference type="NCBI Taxonomy" id="390894"/>
    <lineage>
        <taxon>Eukaryota</taxon>
        <taxon>Fungi</taxon>
        <taxon>Dikarya</taxon>
        <taxon>Ascomycota</taxon>
        <taxon>Pezizomycotina</taxon>
        <taxon>Dothideomycetes</taxon>
        <taxon>Pleosporomycetidae</taxon>
        <taxon>Mytilinidiales</taxon>
        <taxon>Mytilinidiaceae</taxon>
        <taxon>Lophium</taxon>
    </lineage>
</organism>
<dbReference type="AlphaFoldDB" id="A0A6A6RG35"/>